<organism evidence="1 2">
    <name type="scientific">Streptomyces celluloflavus</name>
    <dbReference type="NCBI Taxonomy" id="58344"/>
    <lineage>
        <taxon>Bacteria</taxon>
        <taxon>Bacillati</taxon>
        <taxon>Actinomycetota</taxon>
        <taxon>Actinomycetes</taxon>
        <taxon>Kitasatosporales</taxon>
        <taxon>Streptomycetaceae</taxon>
        <taxon>Streptomyces</taxon>
    </lineage>
</organism>
<dbReference type="RefSeq" id="WP_172450407.1">
    <property type="nucleotide sequence ID" value="NZ_JBEZAY010000093.1"/>
</dbReference>
<accession>A0ABW7REL2</accession>
<proteinExistence type="predicted"/>
<sequence>MAKVRDRGEVLGFGVPAVLFLPGVAYLGITNGHQFIANDFLARAFGAVDDDQVVPATGEDAARPEASA</sequence>
<name>A0ABW7REL2_9ACTN</name>
<keyword evidence="2" id="KW-1185">Reference proteome</keyword>
<gene>
    <name evidence="1" type="ORF">ACH4GP_19205</name>
</gene>
<protein>
    <submittedName>
        <fullName evidence="1">Uncharacterized protein</fullName>
    </submittedName>
</protein>
<evidence type="ECO:0000313" key="1">
    <source>
        <dbReference type="EMBL" id="MFH8586505.1"/>
    </source>
</evidence>
<dbReference type="Proteomes" id="UP001610990">
    <property type="component" value="Unassembled WGS sequence"/>
</dbReference>
<evidence type="ECO:0000313" key="2">
    <source>
        <dbReference type="Proteomes" id="UP001610990"/>
    </source>
</evidence>
<comment type="caution">
    <text evidence="1">The sequence shown here is derived from an EMBL/GenBank/DDBJ whole genome shotgun (WGS) entry which is preliminary data.</text>
</comment>
<dbReference type="EMBL" id="JBIRGH010000010">
    <property type="protein sequence ID" value="MFH8586505.1"/>
    <property type="molecule type" value="Genomic_DNA"/>
</dbReference>
<reference evidence="1 2" key="1">
    <citation type="submission" date="2024-10" db="EMBL/GenBank/DDBJ databases">
        <title>The Natural Products Discovery Center: Release of the First 8490 Sequenced Strains for Exploring Actinobacteria Biosynthetic Diversity.</title>
        <authorList>
            <person name="Kalkreuter E."/>
            <person name="Kautsar S.A."/>
            <person name="Yang D."/>
            <person name="Bader C.D."/>
            <person name="Teijaro C.N."/>
            <person name="Fluegel L."/>
            <person name="Davis C.M."/>
            <person name="Simpson J.R."/>
            <person name="Lauterbach L."/>
            <person name="Steele A.D."/>
            <person name="Gui C."/>
            <person name="Meng S."/>
            <person name="Li G."/>
            <person name="Viehrig K."/>
            <person name="Ye F."/>
            <person name="Su P."/>
            <person name="Kiefer A.F."/>
            <person name="Nichols A."/>
            <person name="Cepeda A.J."/>
            <person name="Yan W."/>
            <person name="Fan B."/>
            <person name="Jiang Y."/>
            <person name="Adhikari A."/>
            <person name="Zheng C.-J."/>
            <person name="Schuster L."/>
            <person name="Cowan T.M."/>
            <person name="Smanski M.J."/>
            <person name="Chevrette M.G."/>
            <person name="De Carvalho L.P.S."/>
            <person name="Shen B."/>
        </authorList>
    </citation>
    <scope>NUCLEOTIDE SEQUENCE [LARGE SCALE GENOMIC DNA]</scope>
    <source>
        <strain evidence="1 2">NPDC018013</strain>
    </source>
</reference>